<dbReference type="EMBL" id="CP060825">
    <property type="protein sequence ID" value="QNP64902.1"/>
    <property type="molecule type" value="Genomic_DNA"/>
</dbReference>
<name>A0A7H0HWI6_9ACTN</name>
<feature type="signal peptide" evidence="2">
    <location>
        <begin position="1"/>
        <end position="22"/>
    </location>
</feature>
<evidence type="ECO:0000313" key="3">
    <source>
        <dbReference type="EMBL" id="QNP64902.1"/>
    </source>
</evidence>
<keyword evidence="2" id="KW-0732">Signal</keyword>
<organism evidence="3 4">
    <name type="scientific">Streptomyces genisteinicus</name>
    <dbReference type="NCBI Taxonomy" id="2768068"/>
    <lineage>
        <taxon>Bacteria</taxon>
        <taxon>Bacillati</taxon>
        <taxon>Actinomycetota</taxon>
        <taxon>Actinomycetes</taxon>
        <taxon>Kitasatosporales</taxon>
        <taxon>Streptomycetaceae</taxon>
        <taxon>Streptomyces</taxon>
    </lineage>
</organism>
<keyword evidence="4" id="KW-1185">Reference proteome</keyword>
<feature type="transmembrane region" description="Helical" evidence="1">
    <location>
        <begin position="127"/>
        <end position="151"/>
    </location>
</feature>
<evidence type="ECO:0000313" key="4">
    <source>
        <dbReference type="Proteomes" id="UP000516230"/>
    </source>
</evidence>
<dbReference type="RefSeq" id="WP_187742001.1">
    <property type="nucleotide sequence ID" value="NZ_CP060825.1"/>
</dbReference>
<feature type="transmembrane region" description="Helical" evidence="1">
    <location>
        <begin position="163"/>
        <end position="183"/>
    </location>
</feature>
<feature type="chain" id="PRO_5028841396" description="DUF3592 domain-containing protein" evidence="2">
    <location>
        <begin position="23"/>
        <end position="221"/>
    </location>
</feature>
<feature type="transmembrane region" description="Helical" evidence="1">
    <location>
        <begin position="195"/>
        <end position="215"/>
    </location>
</feature>
<protein>
    <recommendedName>
        <fullName evidence="5">DUF3592 domain-containing protein</fullName>
    </recommendedName>
</protein>
<reference evidence="3 4" key="1">
    <citation type="submission" date="2020-08" db="EMBL/GenBank/DDBJ databases">
        <title>A novel species.</title>
        <authorList>
            <person name="Gao J."/>
        </authorList>
    </citation>
    <scope>NUCLEOTIDE SEQUENCE [LARGE SCALE GENOMIC DNA]</scope>
    <source>
        <strain evidence="3 4">CRPJ-33</strain>
    </source>
</reference>
<gene>
    <name evidence="3" type="ORF">IAG43_19595</name>
</gene>
<dbReference type="AlphaFoldDB" id="A0A7H0HWI6"/>
<evidence type="ECO:0000256" key="2">
    <source>
        <dbReference type="SAM" id="SignalP"/>
    </source>
</evidence>
<keyword evidence="1" id="KW-0812">Transmembrane</keyword>
<keyword evidence="1" id="KW-1133">Transmembrane helix</keyword>
<dbReference type="KEGG" id="sgj:IAG43_19595"/>
<sequence length="221" mass="23176">MAGVAALVAGAVVLAAVPGAVADERAFVSAHHCEGPDVVPGEECVRSVRLTVDDVHVQRGRSSKGWVEGSADGGWRGRADFEGVRPFLSEVRPGDRVAATLWRGDPVLLWQGSDRQSTSRHPAGTPVVLTAIVLVLALAGAVALHAAWWWLRRTERCLGRTPPALTAVTGAGLLVGLATFPLMAVLGSRAGGLDALLLLWSELTAVAFLLAAAFVRRRGRG</sequence>
<keyword evidence="1" id="KW-0472">Membrane</keyword>
<evidence type="ECO:0008006" key="5">
    <source>
        <dbReference type="Google" id="ProtNLM"/>
    </source>
</evidence>
<proteinExistence type="predicted"/>
<dbReference type="Proteomes" id="UP000516230">
    <property type="component" value="Chromosome"/>
</dbReference>
<evidence type="ECO:0000256" key="1">
    <source>
        <dbReference type="SAM" id="Phobius"/>
    </source>
</evidence>
<accession>A0A7H0HWI6</accession>